<evidence type="ECO:0000313" key="4">
    <source>
        <dbReference type="EMBL" id="QQP90704.1"/>
    </source>
</evidence>
<evidence type="ECO:0000259" key="3">
    <source>
        <dbReference type="PROSITE" id="PS50125"/>
    </source>
</evidence>
<dbReference type="RefSeq" id="WP_201077967.1">
    <property type="nucleotide sequence ID" value="NZ_CP067420.1"/>
</dbReference>
<dbReference type="InterPro" id="IPR027417">
    <property type="entry name" value="P-loop_NTPase"/>
</dbReference>
<dbReference type="SUPFAM" id="SSF55073">
    <property type="entry name" value="Nucleotide cyclase"/>
    <property type="match status" value="1"/>
</dbReference>
<dbReference type="InterPro" id="IPR011990">
    <property type="entry name" value="TPR-like_helical_dom_sf"/>
</dbReference>
<evidence type="ECO:0000256" key="2">
    <source>
        <dbReference type="ARBA" id="ARBA00022840"/>
    </source>
</evidence>
<dbReference type="InterPro" id="IPR029787">
    <property type="entry name" value="Nucleotide_cyclase"/>
</dbReference>
<organism evidence="4 5">
    <name type="scientific">Skermanella cutis</name>
    <dbReference type="NCBI Taxonomy" id="2775420"/>
    <lineage>
        <taxon>Bacteria</taxon>
        <taxon>Pseudomonadati</taxon>
        <taxon>Pseudomonadota</taxon>
        <taxon>Alphaproteobacteria</taxon>
        <taxon>Rhodospirillales</taxon>
        <taxon>Azospirillaceae</taxon>
        <taxon>Skermanella</taxon>
    </lineage>
</organism>
<reference evidence="4" key="1">
    <citation type="submission" date="2021-02" db="EMBL/GenBank/DDBJ databases">
        <title>Skermanella TT6 skin isolate.</title>
        <authorList>
            <person name="Lee K."/>
            <person name="Ganzorig M."/>
        </authorList>
    </citation>
    <scope>NUCLEOTIDE SEQUENCE</scope>
    <source>
        <strain evidence="4">TT6</strain>
    </source>
</reference>
<sequence>MRTRSRDGEALRPEGQRRQITALFCDIVGSTALSEQLDPEDMVNVIRAYRDACTGVVERFDGWIARHLGDGILIYFGYPAAQEDDAERAVRTGLGLVRAVAGLALPSRTGLRVRVGIATGLVVVDDPADRSALEERMVIGGPLNLAARLQTLAEPNSVVIAETTRRLIGRLFDCADLGDRELRGFAKPVRVWRVDGERNVASRFAAFHEAGATPLIGREEEFSLLADRWRRSEKGEGQVVLLGGEPGIGKSRMLHELSRNLDIPPDGRLEFSCSPQFRHTAFFPVIETLEREAGFAADDGPDRRLDKLRAMLARSGCLGDDALQPIASLLSIPFDDRGRPVVQEAGQRRELMLEALAAHLAGLAFRRPLLLQFEDVHAADPSTLDLLTLIMDRARSSRLMVIVTFRLDFDPPWTEDARPNVTGVVLKRFTPAQSAMLVNSVACRGTLPDGVIGRIIGRADGVPLFIEELTKAVIEASVPGDGSGHPGVAATTIPATLQDLLMARLDRLAPGKEVAQIGAVIGREFSYDMLAAVSDLDDRALRDALDQLTGGGLLLSHGTPPGATYGFKHALIQETAYQALLRGKRQQLHGRIVRTLVERFPDTVRSRPELVARHYEESGQFREAARYRLIAGQRALAQSGSLEAVEQVNEGLRLLAGLPEGAGRDRLEIPLQVTLGAALAATRGLAAPEVGGAYARARRLCEQIGERAQLLTVLYGQTEFHLGRAELRHALAIAKELLAEAEQQRETPARLTGHSAVGVISFYLGQLEAAGRHLEQAIALHDLPQSRYLPLVQPYNHRIKCLGFLSWNLFSQGYPDRAIERQREALTRARLLSHPATLAFALEQASDFSAYAGAPEQVADLTGELIGLASDCGFASALAAGRILRGWALVHLGRIAEGMPIMQEGMAAYRATRGELGIPFHLALFAEALSKAGRTSEGLVLIDEAIERAERWELGSQAELQWRRGELLIAADQVAAAEAALRRGLDIARRQNARMRELRAATSLARLWQRRGRCREARELLEPIYSWFREGLDTRDLKNARAVLSRA</sequence>
<dbReference type="Proteomes" id="UP000595197">
    <property type="component" value="Chromosome"/>
</dbReference>
<accession>A0ABX7B8J8</accession>
<dbReference type="CDD" id="cd07302">
    <property type="entry name" value="CHD"/>
    <property type="match status" value="1"/>
</dbReference>
<protein>
    <submittedName>
        <fullName evidence="4">AAA family ATPase</fullName>
    </submittedName>
</protein>
<dbReference type="InterPro" id="IPR001054">
    <property type="entry name" value="A/G_cyclase"/>
</dbReference>
<dbReference type="Pfam" id="PF13191">
    <property type="entry name" value="AAA_16"/>
    <property type="match status" value="1"/>
</dbReference>
<proteinExistence type="predicted"/>
<dbReference type="Gene3D" id="3.30.70.1230">
    <property type="entry name" value="Nucleotide cyclase"/>
    <property type="match status" value="1"/>
</dbReference>
<keyword evidence="1" id="KW-0547">Nucleotide-binding</keyword>
<evidence type="ECO:0000313" key="5">
    <source>
        <dbReference type="Proteomes" id="UP000595197"/>
    </source>
</evidence>
<dbReference type="PANTHER" id="PTHR16305">
    <property type="entry name" value="TESTICULAR SOLUBLE ADENYLYL CYCLASE"/>
    <property type="match status" value="1"/>
</dbReference>
<dbReference type="SUPFAM" id="SSF48452">
    <property type="entry name" value="TPR-like"/>
    <property type="match status" value="1"/>
</dbReference>
<keyword evidence="5" id="KW-1185">Reference proteome</keyword>
<dbReference type="Gene3D" id="1.25.40.10">
    <property type="entry name" value="Tetratricopeptide repeat domain"/>
    <property type="match status" value="2"/>
</dbReference>
<gene>
    <name evidence="4" type="ORF">IGS68_05565</name>
</gene>
<feature type="domain" description="Guanylate cyclase" evidence="3">
    <location>
        <begin position="21"/>
        <end position="150"/>
    </location>
</feature>
<dbReference type="SUPFAM" id="SSF52540">
    <property type="entry name" value="P-loop containing nucleoside triphosphate hydrolases"/>
    <property type="match status" value="1"/>
</dbReference>
<dbReference type="InterPro" id="IPR041664">
    <property type="entry name" value="AAA_16"/>
</dbReference>
<dbReference type="SMART" id="SM00044">
    <property type="entry name" value="CYCc"/>
    <property type="match status" value="1"/>
</dbReference>
<dbReference type="PROSITE" id="PS50125">
    <property type="entry name" value="GUANYLATE_CYCLASE_2"/>
    <property type="match status" value="1"/>
</dbReference>
<dbReference type="PANTHER" id="PTHR16305:SF28">
    <property type="entry name" value="GUANYLATE CYCLASE DOMAIN-CONTAINING PROTEIN"/>
    <property type="match status" value="1"/>
</dbReference>
<evidence type="ECO:0000256" key="1">
    <source>
        <dbReference type="ARBA" id="ARBA00022741"/>
    </source>
</evidence>
<dbReference type="EMBL" id="CP067420">
    <property type="protein sequence ID" value="QQP90704.1"/>
    <property type="molecule type" value="Genomic_DNA"/>
</dbReference>
<dbReference type="Pfam" id="PF00211">
    <property type="entry name" value="Guanylate_cyc"/>
    <property type="match status" value="1"/>
</dbReference>
<name>A0ABX7B8J8_9PROT</name>
<keyword evidence="2" id="KW-0067">ATP-binding</keyword>